<dbReference type="InterPro" id="IPR000889">
    <property type="entry name" value="Glutathione_peroxidase"/>
</dbReference>
<sequence>MFDRFTSLLSLIIFFLTNSEACMRSPASGKIYDFTVTDIDGNEVQLKKYLNKEPGTDQEIKQRVLAKYNVTFDLFHKIDVNGENAIPLYKFLKQSISSWFSRDIEWNFVKFLVDRNGTPVSRYISITPPNSMEAEIRKLLGLSNEL</sequence>
<keyword evidence="5" id="KW-1185">Reference proteome</keyword>
<evidence type="ECO:0000256" key="3">
    <source>
        <dbReference type="ARBA" id="ARBA00023002"/>
    </source>
</evidence>
<evidence type="ECO:0008006" key="7">
    <source>
        <dbReference type="Google" id="ProtNLM"/>
    </source>
</evidence>
<dbReference type="InterPro" id="IPR036249">
    <property type="entry name" value="Thioredoxin-like_sf"/>
</dbReference>
<keyword evidence="2" id="KW-0575">Peroxidase</keyword>
<name>A0AA85FD90_9TREM</name>
<dbReference type="Pfam" id="PF00255">
    <property type="entry name" value="GSHPx"/>
    <property type="match status" value="1"/>
</dbReference>
<reference evidence="6" key="2">
    <citation type="submission" date="2023-11" db="UniProtKB">
        <authorList>
            <consortium name="WormBaseParasite"/>
        </authorList>
    </citation>
    <scope>IDENTIFICATION</scope>
</reference>
<feature type="chain" id="PRO_5041702042" description="Glutathione peroxidase" evidence="4">
    <location>
        <begin position="22"/>
        <end position="146"/>
    </location>
</feature>
<dbReference type="AlphaFoldDB" id="A0AA85FD90"/>
<comment type="similarity">
    <text evidence="1">Belongs to the glutathione peroxidase family.</text>
</comment>
<keyword evidence="3" id="KW-0560">Oxidoreductase</keyword>
<evidence type="ECO:0000256" key="4">
    <source>
        <dbReference type="SAM" id="SignalP"/>
    </source>
</evidence>
<evidence type="ECO:0000256" key="2">
    <source>
        <dbReference type="ARBA" id="ARBA00022559"/>
    </source>
</evidence>
<evidence type="ECO:0000256" key="1">
    <source>
        <dbReference type="ARBA" id="ARBA00006926"/>
    </source>
</evidence>
<dbReference type="PANTHER" id="PTHR11592">
    <property type="entry name" value="GLUTATHIONE PEROXIDASE"/>
    <property type="match status" value="1"/>
</dbReference>
<dbReference type="PROSITE" id="PS51355">
    <property type="entry name" value="GLUTATHIONE_PEROXID_3"/>
    <property type="match status" value="1"/>
</dbReference>
<dbReference type="SUPFAM" id="SSF52833">
    <property type="entry name" value="Thioredoxin-like"/>
    <property type="match status" value="1"/>
</dbReference>
<dbReference type="Gene3D" id="3.40.30.10">
    <property type="entry name" value="Glutaredoxin"/>
    <property type="match status" value="1"/>
</dbReference>
<protein>
    <recommendedName>
        <fullName evidence="7">Glutathione peroxidase</fullName>
    </recommendedName>
</protein>
<evidence type="ECO:0000313" key="5">
    <source>
        <dbReference type="Proteomes" id="UP000050792"/>
    </source>
</evidence>
<dbReference type="PANTHER" id="PTHR11592:SF78">
    <property type="entry name" value="GLUTATHIONE PEROXIDASE"/>
    <property type="match status" value="1"/>
</dbReference>
<dbReference type="GO" id="GO:0006979">
    <property type="term" value="P:response to oxidative stress"/>
    <property type="evidence" value="ECO:0007669"/>
    <property type="project" value="InterPro"/>
</dbReference>
<keyword evidence="4" id="KW-0732">Signal</keyword>
<dbReference type="GO" id="GO:0004601">
    <property type="term" value="F:peroxidase activity"/>
    <property type="evidence" value="ECO:0007669"/>
    <property type="project" value="UniProtKB-KW"/>
</dbReference>
<feature type="signal peptide" evidence="4">
    <location>
        <begin position="1"/>
        <end position="21"/>
    </location>
</feature>
<dbReference type="Proteomes" id="UP000050792">
    <property type="component" value="Unassembled WGS sequence"/>
</dbReference>
<organism evidence="5 6">
    <name type="scientific">Schistosoma rodhaini</name>
    <dbReference type="NCBI Taxonomy" id="6188"/>
    <lineage>
        <taxon>Eukaryota</taxon>
        <taxon>Metazoa</taxon>
        <taxon>Spiralia</taxon>
        <taxon>Lophotrochozoa</taxon>
        <taxon>Platyhelminthes</taxon>
        <taxon>Trematoda</taxon>
        <taxon>Digenea</taxon>
        <taxon>Strigeidida</taxon>
        <taxon>Schistosomatoidea</taxon>
        <taxon>Schistosomatidae</taxon>
        <taxon>Schistosoma</taxon>
    </lineage>
</organism>
<dbReference type="WBParaSite" id="SRDH1_43260.1">
    <property type="protein sequence ID" value="SRDH1_43260.1"/>
    <property type="gene ID" value="SRDH1_43260"/>
</dbReference>
<proteinExistence type="inferred from homology"/>
<reference evidence="5" key="1">
    <citation type="submission" date="2022-06" db="EMBL/GenBank/DDBJ databases">
        <authorList>
            <person name="Berger JAMES D."/>
            <person name="Berger JAMES D."/>
        </authorList>
    </citation>
    <scope>NUCLEOTIDE SEQUENCE [LARGE SCALE GENOMIC DNA]</scope>
</reference>
<accession>A0AA85FD90</accession>
<evidence type="ECO:0000313" key="6">
    <source>
        <dbReference type="WBParaSite" id="SRDH1_43260.1"/>
    </source>
</evidence>